<keyword evidence="9 14" id="KW-0346">Stress response</keyword>
<dbReference type="NCBIfam" id="TIGR02349">
    <property type="entry name" value="DnaJ_bact"/>
    <property type="match status" value="1"/>
</dbReference>
<dbReference type="GO" id="GO:0042026">
    <property type="term" value="P:protein refolding"/>
    <property type="evidence" value="ECO:0007669"/>
    <property type="project" value="TreeGrafter"/>
</dbReference>
<feature type="repeat" description="CXXCXGXG motif" evidence="14">
    <location>
        <begin position="191"/>
        <end position="198"/>
    </location>
</feature>
<dbReference type="PANTHER" id="PTHR43096">
    <property type="entry name" value="DNAJ HOMOLOG 1, MITOCHONDRIAL-RELATED"/>
    <property type="match status" value="1"/>
</dbReference>
<dbReference type="CDD" id="cd06257">
    <property type="entry name" value="DnaJ"/>
    <property type="match status" value="1"/>
</dbReference>
<feature type="zinc finger region" description="CR-type" evidence="15">
    <location>
        <begin position="135"/>
        <end position="217"/>
    </location>
</feature>
<feature type="domain" description="CR-type" evidence="17">
    <location>
        <begin position="135"/>
        <end position="217"/>
    </location>
</feature>
<dbReference type="InterPro" id="IPR002939">
    <property type="entry name" value="DnaJ_C"/>
</dbReference>
<dbReference type="SMART" id="SM00271">
    <property type="entry name" value="DnaJ"/>
    <property type="match status" value="1"/>
</dbReference>
<dbReference type="HAMAP" id="MF_01152">
    <property type="entry name" value="DnaJ"/>
    <property type="match status" value="1"/>
</dbReference>
<evidence type="ECO:0000256" key="1">
    <source>
        <dbReference type="ARBA" id="ARBA00004496"/>
    </source>
</evidence>
<dbReference type="CDD" id="cd10719">
    <property type="entry name" value="DnaJ_zf"/>
    <property type="match status" value="1"/>
</dbReference>
<evidence type="ECO:0000256" key="9">
    <source>
        <dbReference type="ARBA" id="ARBA00023016"/>
    </source>
</evidence>
<dbReference type="InterPro" id="IPR008971">
    <property type="entry name" value="HSP40/DnaJ_pept-bd"/>
</dbReference>
<evidence type="ECO:0000256" key="10">
    <source>
        <dbReference type="ARBA" id="ARBA00023186"/>
    </source>
</evidence>
<evidence type="ECO:0000259" key="16">
    <source>
        <dbReference type="PROSITE" id="PS50076"/>
    </source>
</evidence>
<dbReference type="FunFam" id="2.10.230.10:FF:000002">
    <property type="entry name" value="Molecular chaperone DnaJ"/>
    <property type="match status" value="1"/>
</dbReference>
<feature type="domain" description="J" evidence="16">
    <location>
        <begin position="5"/>
        <end position="70"/>
    </location>
</feature>
<dbReference type="STRING" id="39480.EUAN_11180"/>
<keyword evidence="6 14" id="KW-0677">Repeat</keyword>
<evidence type="ECO:0000256" key="2">
    <source>
        <dbReference type="ARBA" id="ARBA00011738"/>
    </source>
</evidence>
<dbReference type="PROSITE" id="PS00636">
    <property type="entry name" value="DNAJ_1"/>
    <property type="match status" value="1"/>
</dbReference>
<evidence type="ECO:0000256" key="4">
    <source>
        <dbReference type="ARBA" id="ARBA00022705"/>
    </source>
</evidence>
<dbReference type="PRINTS" id="PR00625">
    <property type="entry name" value="JDOMAIN"/>
</dbReference>
<evidence type="ECO:0000256" key="15">
    <source>
        <dbReference type="PROSITE-ProRule" id="PRU00546"/>
    </source>
</evidence>
<feature type="binding site" evidence="14">
    <location>
        <position position="191"/>
    </location>
    <ligand>
        <name>Zn(2+)</name>
        <dbReference type="ChEBI" id="CHEBI:29105"/>
        <label>2</label>
    </ligand>
</feature>
<keyword evidence="7 14" id="KW-0863">Zinc-finger</keyword>
<dbReference type="Gene3D" id="2.10.230.10">
    <property type="entry name" value="Heat shock protein DnaJ, cysteine-rich domain"/>
    <property type="match status" value="1"/>
</dbReference>
<feature type="repeat" description="CXXCXGXG motif" evidence="14">
    <location>
        <begin position="148"/>
        <end position="155"/>
    </location>
</feature>
<comment type="domain">
    <text evidence="14">The J domain is necessary and sufficient to stimulate DnaK ATPase activity. Zinc center 1 plays an important role in the autonomous, DnaK-independent chaperone activity of DnaJ. Zinc center 2 is essential for interaction with DnaK and for DnaJ activity.</text>
</comment>
<dbReference type="GO" id="GO:0031072">
    <property type="term" value="F:heat shock protein binding"/>
    <property type="evidence" value="ECO:0007669"/>
    <property type="project" value="InterPro"/>
</dbReference>
<comment type="similarity">
    <text evidence="12 14">Belongs to the DnaJ family.</text>
</comment>
<evidence type="ECO:0000256" key="7">
    <source>
        <dbReference type="ARBA" id="ARBA00022771"/>
    </source>
</evidence>
<dbReference type="Pfam" id="PF00684">
    <property type="entry name" value="DnaJ_CXXCXGXG"/>
    <property type="match status" value="1"/>
</dbReference>
<feature type="repeat" description="CXXCXGXG motif" evidence="14">
    <location>
        <begin position="165"/>
        <end position="172"/>
    </location>
</feature>
<evidence type="ECO:0000313" key="18">
    <source>
        <dbReference type="EMBL" id="OHW62553.1"/>
    </source>
</evidence>
<dbReference type="AlphaFoldDB" id="A0A1S1V7H8"/>
<dbReference type="GO" id="GO:0008270">
    <property type="term" value="F:zinc ion binding"/>
    <property type="evidence" value="ECO:0007669"/>
    <property type="project" value="UniProtKB-UniRule"/>
</dbReference>
<keyword evidence="5 14" id="KW-0479">Metal-binding</keyword>
<dbReference type="FunFam" id="2.60.260.20:FF:000004">
    <property type="entry name" value="Molecular chaperone DnaJ"/>
    <property type="match status" value="1"/>
</dbReference>
<sequence length="377" mass="41651">MQKRDYYEVLGVEKGVDEQELKKAYRKLAKKYHPDLNPNDDEAEKNFKEVSEAYEVLSDKEKRAQYDRFGHEGMNQGGYSGYSGGFGDFGDIFGDIFGDMFGGFGGGSRQKKRGPVRGDDIQVGVRITFREAAFGVKKEITIKRDESCETCDGTGAKPGTSKKTCPTCHGTGEVQQVQRTPFGQMMRVGVCPTCKGAGEIIDDPCGKCHGSGKVKKSKTFSVNIPAGVDTGSYIPMRGEGELGEKGGPRGDLYVYIEVEKDSLFERDGDDLRCEIPVSFTQLALGADIEIPTLDGKIKYKIEPGTQTGTVFRFKGKGIKSLRTGREGNLYVKVKVEIPRKLSDRERELLEELSAEFGEETSHGKKGLFDKIKDKFSE</sequence>
<comment type="subunit">
    <text evidence="2 14">Homodimer.</text>
</comment>
<proteinExistence type="inferred from homology"/>
<evidence type="ECO:0000256" key="14">
    <source>
        <dbReference type="HAMAP-Rule" id="MF_01152"/>
    </source>
</evidence>
<feature type="binding site" evidence="14">
    <location>
        <position position="148"/>
    </location>
    <ligand>
        <name>Zn(2+)</name>
        <dbReference type="ChEBI" id="CHEBI:29105"/>
        <label>1</label>
    </ligand>
</feature>
<dbReference type="InterPro" id="IPR036410">
    <property type="entry name" value="HSP_DnaJ_Cys-rich_dom_sf"/>
</dbReference>
<dbReference type="PANTHER" id="PTHR43096:SF52">
    <property type="entry name" value="DNAJ HOMOLOG 1, MITOCHONDRIAL-RELATED"/>
    <property type="match status" value="1"/>
</dbReference>
<evidence type="ECO:0000256" key="3">
    <source>
        <dbReference type="ARBA" id="ARBA00022490"/>
    </source>
</evidence>
<evidence type="ECO:0000256" key="12">
    <source>
        <dbReference type="ARBA" id="ARBA00061004"/>
    </source>
</evidence>
<dbReference type="GO" id="GO:0051082">
    <property type="term" value="F:unfolded protein binding"/>
    <property type="evidence" value="ECO:0007669"/>
    <property type="project" value="UniProtKB-UniRule"/>
</dbReference>
<dbReference type="CDD" id="cd10747">
    <property type="entry name" value="DnaJ_C"/>
    <property type="match status" value="1"/>
</dbReference>
<accession>A0A1S1V7H8</accession>
<feature type="binding site" evidence="14">
    <location>
        <position position="205"/>
    </location>
    <ligand>
        <name>Zn(2+)</name>
        <dbReference type="ChEBI" id="CHEBI:29105"/>
        <label>1</label>
    </ligand>
</feature>
<feature type="repeat" description="CXXCXGXG motif" evidence="14">
    <location>
        <begin position="205"/>
        <end position="212"/>
    </location>
</feature>
<feature type="binding site" evidence="14">
    <location>
        <position position="151"/>
    </location>
    <ligand>
        <name>Zn(2+)</name>
        <dbReference type="ChEBI" id="CHEBI:29105"/>
        <label>1</label>
    </ligand>
</feature>
<name>A0A1S1V7H8_9FIRM</name>
<gene>
    <name evidence="18" type="primary">dnaJ_1</name>
    <name evidence="14" type="synonym">dnaJ</name>
    <name evidence="18" type="ORF">EUAN_11180</name>
</gene>
<comment type="cofactor">
    <cofactor evidence="14">
        <name>Zn(2+)</name>
        <dbReference type="ChEBI" id="CHEBI:29105"/>
    </cofactor>
    <text evidence="14">Binds 2 Zn(2+) ions per monomer.</text>
</comment>
<dbReference type="GO" id="GO:0005737">
    <property type="term" value="C:cytoplasm"/>
    <property type="evidence" value="ECO:0007669"/>
    <property type="project" value="UniProtKB-SubCell"/>
</dbReference>
<keyword evidence="10 14" id="KW-0143">Chaperone</keyword>
<dbReference type="Gene3D" id="2.60.260.20">
    <property type="entry name" value="Urease metallochaperone UreE, N-terminal domain"/>
    <property type="match status" value="2"/>
</dbReference>
<comment type="caution">
    <text evidence="18">The sequence shown here is derived from an EMBL/GenBank/DDBJ whole genome shotgun (WGS) entry which is preliminary data.</text>
</comment>
<dbReference type="InterPro" id="IPR012724">
    <property type="entry name" value="DnaJ"/>
</dbReference>
<feature type="binding site" evidence="14">
    <location>
        <position position="194"/>
    </location>
    <ligand>
        <name>Zn(2+)</name>
        <dbReference type="ChEBI" id="CHEBI:29105"/>
        <label>2</label>
    </ligand>
</feature>
<dbReference type="SUPFAM" id="SSF49493">
    <property type="entry name" value="HSP40/DnaJ peptide-binding domain"/>
    <property type="match status" value="2"/>
</dbReference>
<evidence type="ECO:0000256" key="11">
    <source>
        <dbReference type="ARBA" id="ARBA00053423"/>
    </source>
</evidence>
<reference evidence="18 19" key="1">
    <citation type="submission" date="2016-09" db="EMBL/GenBank/DDBJ databases">
        <title>Genome sequence of Eubacterium angustum.</title>
        <authorList>
            <person name="Poehlein A."/>
            <person name="Daniel R."/>
        </authorList>
    </citation>
    <scope>NUCLEOTIDE SEQUENCE [LARGE SCALE GENOMIC DNA]</scope>
    <source>
        <strain evidence="18 19">DSM 1989</strain>
    </source>
</reference>
<dbReference type="RefSeq" id="WP_071062520.1">
    <property type="nucleotide sequence ID" value="NZ_MKIE01000003.1"/>
</dbReference>
<dbReference type="InterPro" id="IPR036869">
    <property type="entry name" value="J_dom_sf"/>
</dbReference>
<keyword evidence="19" id="KW-1185">Reference proteome</keyword>
<protein>
    <recommendedName>
        <fullName evidence="13 14">Chaperone protein DnaJ</fullName>
    </recommendedName>
</protein>
<keyword evidence="3 14" id="KW-0963">Cytoplasm</keyword>
<evidence type="ECO:0000259" key="17">
    <source>
        <dbReference type="PROSITE" id="PS51188"/>
    </source>
</evidence>
<dbReference type="SUPFAM" id="SSF46565">
    <property type="entry name" value="Chaperone J-domain"/>
    <property type="match status" value="1"/>
</dbReference>
<evidence type="ECO:0000256" key="5">
    <source>
        <dbReference type="ARBA" id="ARBA00022723"/>
    </source>
</evidence>
<dbReference type="FunFam" id="1.10.287.110:FF:000034">
    <property type="entry name" value="Chaperone protein DnaJ"/>
    <property type="match status" value="1"/>
</dbReference>
<feature type="binding site" evidence="14">
    <location>
        <position position="165"/>
    </location>
    <ligand>
        <name>Zn(2+)</name>
        <dbReference type="ChEBI" id="CHEBI:29105"/>
        <label>2</label>
    </ligand>
</feature>
<keyword evidence="8 14" id="KW-0862">Zinc</keyword>
<dbReference type="EMBL" id="MKIE01000003">
    <property type="protein sequence ID" value="OHW62553.1"/>
    <property type="molecule type" value="Genomic_DNA"/>
</dbReference>
<dbReference type="Pfam" id="PF01556">
    <property type="entry name" value="DnaJ_C"/>
    <property type="match status" value="1"/>
</dbReference>
<dbReference type="SUPFAM" id="SSF57938">
    <property type="entry name" value="DnaJ/Hsp40 cysteine-rich domain"/>
    <property type="match status" value="1"/>
</dbReference>
<dbReference type="InterPro" id="IPR001623">
    <property type="entry name" value="DnaJ_domain"/>
</dbReference>
<dbReference type="NCBIfam" id="NF008035">
    <property type="entry name" value="PRK10767.1"/>
    <property type="match status" value="1"/>
</dbReference>
<dbReference type="Pfam" id="PF00226">
    <property type="entry name" value="DnaJ"/>
    <property type="match status" value="1"/>
</dbReference>
<keyword evidence="4 14" id="KW-0235">DNA replication</keyword>
<feature type="binding site" evidence="14">
    <location>
        <position position="168"/>
    </location>
    <ligand>
        <name>Zn(2+)</name>
        <dbReference type="ChEBI" id="CHEBI:29105"/>
        <label>2</label>
    </ligand>
</feature>
<evidence type="ECO:0000313" key="19">
    <source>
        <dbReference type="Proteomes" id="UP000180254"/>
    </source>
</evidence>
<evidence type="ECO:0000256" key="6">
    <source>
        <dbReference type="ARBA" id="ARBA00022737"/>
    </source>
</evidence>
<dbReference type="Proteomes" id="UP000180254">
    <property type="component" value="Unassembled WGS sequence"/>
</dbReference>
<dbReference type="InterPro" id="IPR018253">
    <property type="entry name" value="DnaJ_domain_CS"/>
</dbReference>
<dbReference type="InterPro" id="IPR001305">
    <property type="entry name" value="HSP_DnaJ_Cys-rich_dom"/>
</dbReference>
<dbReference type="Gene3D" id="1.10.287.110">
    <property type="entry name" value="DnaJ domain"/>
    <property type="match status" value="1"/>
</dbReference>
<feature type="binding site" evidence="14">
    <location>
        <position position="208"/>
    </location>
    <ligand>
        <name>Zn(2+)</name>
        <dbReference type="ChEBI" id="CHEBI:29105"/>
        <label>1</label>
    </ligand>
</feature>
<dbReference type="OrthoDB" id="9779889at2"/>
<comment type="function">
    <text evidence="11 14">Participates actively in the response to hyperosmotic and heat shock by preventing the aggregation of stress-denatured proteins and by disaggregating proteins, also in an autonomous, DnaK-independent fashion. Unfolded proteins bind initially to DnaJ; upon interaction with the DnaJ-bound protein, DnaK hydrolyzes its bound ATP, resulting in the formation of a stable complex. GrpE releases ADP from DnaK; ATP binding to DnaK triggers the release of the substrate protein, thus completing the reaction cycle. Several rounds of ATP-dependent interactions between DnaJ, DnaK and GrpE are required for fully efficient folding. Also involved, together with DnaK and GrpE, in the DNA replication of plasmids through activation of initiation proteins.</text>
</comment>
<dbReference type="PROSITE" id="PS50076">
    <property type="entry name" value="DNAJ_2"/>
    <property type="match status" value="1"/>
</dbReference>
<organism evidence="18 19">
    <name type="scientific">Andreesenia angusta</name>
    <dbReference type="NCBI Taxonomy" id="39480"/>
    <lineage>
        <taxon>Bacteria</taxon>
        <taxon>Bacillati</taxon>
        <taxon>Bacillota</taxon>
        <taxon>Tissierellia</taxon>
        <taxon>Tissierellales</taxon>
        <taxon>Gottschalkiaceae</taxon>
        <taxon>Andreesenia</taxon>
    </lineage>
</organism>
<evidence type="ECO:0000256" key="13">
    <source>
        <dbReference type="ARBA" id="ARBA00067609"/>
    </source>
</evidence>
<evidence type="ECO:0000256" key="8">
    <source>
        <dbReference type="ARBA" id="ARBA00022833"/>
    </source>
</evidence>
<comment type="subcellular location">
    <subcellularLocation>
        <location evidence="1 14">Cytoplasm</location>
    </subcellularLocation>
</comment>
<dbReference type="GO" id="GO:0006260">
    <property type="term" value="P:DNA replication"/>
    <property type="evidence" value="ECO:0007669"/>
    <property type="project" value="UniProtKB-KW"/>
</dbReference>
<dbReference type="GO" id="GO:0005524">
    <property type="term" value="F:ATP binding"/>
    <property type="evidence" value="ECO:0007669"/>
    <property type="project" value="InterPro"/>
</dbReference>
<dbReference type="PROSITE" id="PS51188">
    <property type="entry name" value="ZF_CR"/>
    <property type="match status" value="1"/>
</dbReference>
<dbReference type="GO" id="GO:0009408">
    <property type="term" value="P:response to heat"/>
    <property type="evidence" value="ECO:0007669"/>
    <property type="project" value="InterPro"/>
</dbReference>